<dbReference type="Proteomes" id="UP001184230">
    <property type="component" value="Unassembled WGS sequence"/>
</dbReference>
<keyword evidence="2" id="KW-1185">Reference proteome</keyword>
<evidence type="ECO:0000313" key="1">
    <source>
        <dbReference type="EMBL" id="MDR6537637.1"/>
    </source>
</evidence>
<organism evidence="1 2">
    <name type="scientific">Variovorax soli</name>
    <dbReference type="NCBI Taxonomy" id="376815"/>
    <lineage>
        <taxon>Bacteria</taxon>
        <taxon>Pseudomonadati</taxon>
        <taxon>Pseudomonadota</taxon>
        <taxon>Betaproteobacteria</taxon>
        <taxon>Burkholderiales</taxon>
        <taxon>Comamonadaceae</taxon>
        <taxon>Variovorax</taxon>
    </lineage>
</organism>
<evidence type="ECO:0000313" key="2">
    <source>
        <dbReference type="Proteomes" id="UP001184230"/>
    </source>
</evidence>
<reference evidence="1 2" key="1">
    <citation type="submission" date="2023-07" db="EMBL/GenBank/DDBJ databases">
        <title>Sorghum-associated microbial communities from plants grown in Nebraska, USA.</title>
        <authorList>
            <person name="Schachtman D."/>
        </authorList>
    </citation>
    <scope>NUCLEOTIDE SEQUENCE [LARGE SCALE GENOMIC DNA]</scope>
    <source>
        <strain evidence="1 2">DS1781</strain>
    </source>
</reference>
<comment type="caution">
    <text evidence="1">The sequence shown here is derived from an EMBL/GenBank/DDBJ whole genome shotgun (WGS) entry which is preliminary data.</text>
</comment>
<dbReference type="EMBL" id="JAVDRF010000007">
    <property type="protein sequence ID" value="MDR6537637.1"/>
    <property type="molecule type" value="Genomic_DNA"/>
</dbReference>
<protein>
    <submittedName>
        <fullName evidence="1">Uncharacterized protein</fullName>
    </submittedName>
</protein>
<name>A0ABU1NH40_9BURK</name>
<proteinExistence type="predicted"/>
<gene>
    <name evidence="1" type="ORF">J2739_003418</name>
</gene>
<accession>A0ABU1NH40</accession>
<sequence>MARTLVDEIIAGRSPMAAAVPYFAPTDIGCLTPAMKEAESLIQEENDFGNRLRAAIQMSLAAASASLRVTESLMQDFAHLSLPERQKQLARCACDAQACRDIAGHVAPILSGKEAPKLDALLEIKRVKSAVYERFGRWPGGE</sequence>